<dbReference type="Gene3D" id="3.30.1360.120">
    <property type="entry name" value="Probable tRNA modification gtpase trme, domain 1"/>
    <property type="match status" value="2"/>
</dbReference>
<accession>A0ABR9CRQ4</accession>
<evidence type="ECO:0000313" key="5">
    <source>
        <dbReference type="Proteomes" id="UP000632063"/>
    </source>
</evidence>
<dbReference type="InterPro" id="IPR006222">
    <property type="entry name" value="GCVT_N"/>
</dbReference>
<protein>
    <submittedName>
        <fullName evidence="4">Folate-binding protein YgfZ</fullName>
    </submittedName>
</protein>
<evidence type="ECO:0000259" key="2">
    <source>
        <dbReference type="Pfam" id="PF01571"/>
    </source>
</evidence>
<reference evidence="4 5" key="2">
    <citation type="journal article" date="2021" name="Int. J. Syst. Evol. Microbiol.">
        <title>Roseibium litorale sp. nov., isolated from a tidal flat sediment and proposal for the reclassification of Labrenzia polysiphoniae as Roseibium polysiphoniae comb. nov.</title>
        <authorList>
            <person name="Liu Y."/>
            <person name="Pei T."/>
            <person name="Du J."/>
            <person name="Chao M."/>
            <person name="Deng M.R."/>
            <person name="Zhu H."/>
        </authorList>
    </citation>
    <scope>NUCLEOTIDE SEQUENCE [LARGE SCALE GENOMIC DNA]</scope>
    <source>
        <strain evidence="4 5">4C16A</strain>
    </source>
</reference>
<dbReference type="InterPro" id="IPR045179">
    <property type="entry name" value="YgfZ/GcvT"/>
</dbReference>
<evidence type="ECO:0000259" key="3">
    <source>
        <dbReference type="Pfam" id="PF25455"/>
    </source>
</evidence>
<reference evidence="5" key="1">
    <citation type="submission" date="2020-09" db="EMBL/GenBank/DDBJ databases">
        <title>The genome sequence of strain Labrenzia suaedae 4C16A.</title>
        <authorList>
            <person name="Liu Y."/>
        </authorList>
    </citation>
    <scope>NUCLEOTIDE SEQUENCE [LARGE SCALE GENOMIC DNA]</scope>
    <source>
        <strain evidence="5">4C16A</strain>
    </source>
</reference>
<sequence length="295" mass="31349">MTHSQFAVLSNRALIRIGGADATHFLHNLVTCDVETIAEGTAGFGALLTPQGKILFDFLIARTDDGYLLDTPRETAADLAKRLTFYRLRAKVEITLLDVTEGTVAVWGAAAPVLQNGLTVADPRLAALGQRVLGPVTGIARALASAGAEQSTFEAYHELRIALGVPEGLADFAYSDIFPHDADMDQLGGVSFTKGCYVGQEVVSRMQHRSTARKRIIQVEAEASLPASGAEVTAGGRAVGSLTSAQGQNGLALLRLDKVKAALDQDLPLLAGDVPITVRLPEWAKFSWPETVSND</sequence>
<keyword evidence="5" id="KW-1185">Reference proteome</keyword>
<dbReference type="PANTHER" id="PTHR22602:SF0">
    <property type="entry name" value="TRANSFERASE CAF17, MITOCHONDRIAL-RELATED"/>
    <property type="match status" value="1"/>
</dbReference>
<dbReference type="InterPro" id="IPR027266">
    <property type="entry name" value="TrmE/GcvT-like"/>
</dbReference>
<dbReference type="PANTHER" id="PTHR22602">
    <property type="entry name" value="TRANSFERASE CAF17, MITOCHONDRIAL-RELATED"/>
    <property type="match status" value="1"/>
</dbReference>
<dbReference type="NCBIfam" id="TIGR03317">
    <property type="entry name" value="ygfZ_signature"/>
    <property type="match status" value="1"/>
</dbReference>
<keyword evidence="1" id="KW-0809">Transit peptide</keyword>
<dbReference type="InterPro" id="IPR057460">
    <property type="entry name" value="CAF17_C"/>
</dbReference>
<dbReference type="Pfam" id="PF25455">
    <property type="entry name" value="Beta-barrel_CAF17_C"/>
    <property type="match status" value="1"/>
</dbReference>
<feature type="domain" description="CAF17 C-terminal" evidence="3">
    <location>
        <begin position="213"/>
        <end position="285"/>
    </location>
</feature>
<dbReference type="InterPro" id="IPR017703">
    <property type="entry name" value="YgfZ/GCV_T_CS"/>
</dbReference>
<gene>
    <name evidence="4" type="ORF">IG616_16175</name>
</gene>
<proteinExistence type="predicted"/>
<evidence type="ECO:0000313" key="4">
    <source>
        <dbReference type="EMBL" id="MBD8893080.1"/>
    </source>
</evidence>
<name>A0ABR9CRQ4_9HYPH</name>
<dbReference type="RefSeq" id="WP_192149211.1">
    <property type="nucleotide sequence ID" value="NZ_JACYXI010000011.1"/>
</dbReference>
<feature type="domain" description="GCVT N-terminal" evidence="2">
    <location>
        <begin position="14"/>
        <end position="122"/>
    </location>
</feature>
<evidence type="ECO:0000256" key="1">
    <source>
        <dbReference type="ARBA" id="ARBA00022946"/>
    </source>
</evidence>
<dbReference type="PIRSF" id="PIRSF006487">
    <property type="entry name" value="GcvT"/>
    <property type="match status" value="1"/>
</dbReference>
<dbReference type="Pfam" id="PF01571">
    <property type="entry name" value="GCV_T"/>
    <property type="match status" value="1"/>
</dbReference>
<dbReference type="Proteomes" id="UP000632063">
    <property type="component" value="Unassembled WGS sequence"/>
</dbReference>
<comment type="caution">
    <text evidence="4">The sequence shown here is derived from an EMBL/GenBank/DDBJ whole genome shotgun (WGS) entry which is preliminary data.</text>
</comment>
<dbReference type="SUPFAM" id="SSF103025">
    <property type="entry name" value="Folate-binding domain"/>
    <property type="match status" value="1"/>
</dbReference>
<dbReference type="EMBL" id="JACYXI010000011">
    <property type="protein sequence ID" value="MBD8893080.1"/>
    <property type="molecule type" value="Genomic_DNA"/>
</dbReference>
<organism evidence="4 5">
    <name type="scientific">Roseibium litorale</name>
    <dbReference type="NCBI Taxonomy" id="2803841"/>
    <lineage>
        <taxon>Bacteria</taxon>
        <taxon>Pseudomonadati</taxon>
        <taxon>Pseudomonadota</taxon>
        <taxon>Alphaproteobacteria</taxon>
        <taxon>Hyphomicrobiales</taxon>
        <taxon>Stappiaceae</taxon>
        <taxon>Roseibium</taxon>
    </lineage>
</organism>